<proteinExistence type="predicted"/>
<reference evidence="2 3" key="1">
    <citation type="submission" date="2020-08" db="EMBL/GenBank/DDBJ databases">
        <title>Genomic Encyclopedia of Type Strains, Phase IV (KMG-IV): sequencing the most valuable type-strain genomes for metagenomic binning, comparative biology and taxonomic classification.</title>
        <authorList>
            <person name="Goeker M."/>
        </authorList>
    </citation>
    <scope>NUCLEOTIDE SEQUENCE [LARGE SCALE GENOMIC DNA]</scope>
    <source>
        <strain evidence="2 3">DSM 45615</strain>
    </source>
</reference>
<keyword evidence="1" id="KW-0732">Signal</keyword>
<dbReference type="Proteomes" id="UP000578449">
    <property type="component" value="Unassembled WGS sequence"/>
</dbReference>
<dbReference type="EMBL" id="JACHGN010000026">
    <property type="protein sequence ID" value="MBB5138952.1"/>
    <property type="molecule type" value="Genomic_DNA"/>
</dbReference>
<dbReference type="AlphaFoldDB" id="A0A840PIJ3"/>
<accession>A0A840PIJ3</accession>
<feature type="chain" id="PRO_5039568824" evidence="1">
    <location>
        <begin position="31"/>
        <end position="181"/>
    </location>
</feature>
<evidence type="ECO:0000313" key="2">
    <source>
        <dbReference type="EMBL" id="MBB5138952.1"/>
    </source>
</evidence>
<evidence type="ECO:0000313" key="3">
    <source>
        <dbReference type="Proteomes" id="UP000578449"/>
    </source>
</evidence>
<organism evidence="2 3">
    <name type="scientific">Thermocatellispora tengchongensis</name>
    <dbReference type="NCBI Taxonomy" id="1073253"/>
    <lineage>
        <taxon>Bacteria</taxon>
        <taxon>Bacillati</taxon>
        <taxon>Actinomycetota</taxon>
        <taxon>Actinomycetes</taxon>
        <taxon>Streptosporangiales</taxon>
        <taxon>Streptosporangiaceae</taxon>
        <taxon>Thermocatellispora</taxon>
    </lineage>
</organism>
<protein>
    <submittedName>
        <fullName evidence="2">Uncharacterized protein</fullName>
    </submittedName>
</protein>
<gene>
    <name evidence="2" type="ORF">HNP84_008714</name>
</gene>
<name>A0A840PIJ3_9ACTN</name>
<sequence length="181" mass="18541">MTSSRPVKAATAALGALAAAVTLTAVPAPAEARALSISCAASGQSRFSPGVQLLPQSQQVTYLGDERSCNDHSGNGITGARITADFRDVRLSCVASQYVSGSGTGTITWDNGETSSVEVSIDESLFHQASVSGVVRRGLFAGKRFTGQFSTDLLAGGVKCTAGVFFGGLRQAPFTGEFSIG</sequence>
<dbReference type="RefSeq" id="WP_185055802.1">
    <property type="nucleotide sequence ID" value="NZ_BAABIX010000014.1"/>
</dbReference>
<comment type="caution">
    <text evidence="2">The sequence shown here is derived from an EMBL/GenBank/DDBJ whole genome shotgun (WGS) entry which is preliminary data.</text>
</comment>
<evidence type="ECO:0000256" key="1">
    <source>
        <dbReference type="SAM" id="SignalP"/>
    </source>
</evidence>
<keyword evidence="3" id="KW-1185">Reference proteome</keyword>
<feature type="signal peptide" evidence="1">
    <location>
        <begin position="1"/>
        <end position="30"/>
    </location>
</feature>